<proteinExistence type="inferred from homology"/>
<evidence type="ECO:0000313" key="9">
    <source>
        <dbReference type="EMBL" id="MCZ8515603.1"/>
    </source>
</evidence>
<feature type="transmembrane region" description="Helical" evidence="8">
    <location>
        <begin position="216"/>
        <end position="246"/>
    </location>
</feature>
<dbReference type="Pfam" id="PF01032">
    <property type="entry name" value="FecCD"/>
    <property type="match status" value="1"/>
</dbReference>
<feature type="transmembrane region" description="Helical" evidence="8">
    <location>
        <begin position="97"/>
        <end position="116"/>
    </location>
</feature>
<evidence type="ECO:0000256" key="5">
    <source>
        <dbReference type="ARBA" id="ARBA00022692"/>
    </source>
</evidence>
<evidence type="ECO:0000313" key="10">
    <source>
        <dbReference type="Proteomes" id="UP001527882"/>
    </source>
</evidence>
<reference evidence="9 10" key="1">
    <citation type="submission" date="2022-12" db="EMBL/GenBank/DDBJ databases">
        <title>Draft genome sequence of Paenibacillus sp. dW9.</title>
        <authorList>
            <person name="Choi E.-W."/>
            <person name="Kim D.-U."/>
        </authorList>
    </citation>
    <scope>NUCLEOTIDE SEQUENCE [LARGE SCALE GENOMIC DNA]</scope>
    <source>
        <strain evidence="10">dW9</strain>
    </source>
</reference>
<name>A0ABT4QFF1_9BACL</name>
<evidence type="ECO:0000256" key="3">
    <source>
        <dbReference type="ARBA" id="ARBA00022448"/>
    </source>
</evidence>
<dbReference type="InterPro" id="IPR037294">
    <property type="entry name" value="ABC_BtuC-like"/>
</dbReference>
<comment type="caution">
    <text evidence="9">The sequence shown here is derived from an EMBL/GenBank/DDBJ whole genome shotgun (WGS) entry which is preliminary data.</text>
</comment>
<accession>A0ABT4QFF1</accession>
<dbReference type="CDD" id="cd06550">
    <property type="entry name" value="TM_ABC_iron-siderophores_like"/>
    <property type="match status" value="1"/>
</dbReference>
<gene>
    <name evidence="9" type="ORF">O9H85_24980</name>
</gene>
<dbReference type="InterPro" id="IPR000522">
    <property type="entry name" value="ABC_transptr_permease_BtuC"/>
</dbReference>
<feature type="transmembrane region" description="Helical" evidence="8">
    <location>
        <begin position="172"/>
        <end position="196"/>
    </location>
</feature>
<evidence type="ECO:0000256" key="4">
    <source>
        <dbReference type="ARBA" id="ARBA00022475"/>
    </source>
</evidence>
<keyword evidence="5 8" id="KW-0812">Transmembrane</keyword>
<dbReference type="Gene3D" id="1.10.3470.10">
    <property type="entry name" value="ABC transporter involved in vitamin B12 uptake, BtuC"/>
    <property type="match status" value="1"/>
</dbReference>
<dbReference type="PANTHER" id="PTHR30472">
    <property type="entry name" value="FERRIC ENTEROBACTIN TRANSPORT SYSTEM PERMEASE PROTEIN"/>
    <property type="match status" value="1"/>
</dbReference>
<keyword evidence="10" id="KW-1185">Reference proteome</keyword>
<keyword evidence="4" id="KW-1003">Cell membrane</keyword>
<evidence type="ECO:0000256" key="7">
    <source>
        <dbReference type="ARBA" id="ARBA00023136"/>
    </source>
</evidence>
<sequence length="311" mass="32158">MTFSVMFGLRTYSWEQIVSAYMQFNGSNEHIIIQTARVPRALIAALVGGSLAVAGALMQAITHNPLASPSIFGVNAGAAFAIVLSVALFNVSGLSQFTWIAFLGAAVSAGLVYTLGSLGRDGLTPIKITLAGSAMSAFFAALTQGILLASGKAFDQVLFWLVGSVAGRTMDMFLSVFPYMLAAIIGAFLLASPINVLSMGEDVAKGLGQRTALVKAAAAVVIVLLAGGSVAVAGPVVFVGIIVPHVARFLVGTDHRWLLPYCAVLGALLLVSADIAARFIAMPKEVQVGVTTALLGVPFFVYIARKGGLPG</sequence>
<dbReference type="Proteomes" id="UP001527882">
    <property type="component" value="Unassembled WGS sequence"/>
</dbReference>
<dbReference type="EMBL" id="JAQAGZ010000018">
    <property type="protein sequence ID" value="MCZ8515603.1"/>
    <property type="molecule type" value="Genomic_DNA"/>
</dbReference>
<evidence type="ECO:0000256" key="6">
    <source>
        <dbReference type="ARBA" id="ARBA00022989"/>
    </source>
</evidence>
<feature type="transmembrane region" description="Helical" evidence="8">
    <location>
        <begin position="128"/>
        <end position="151"/>
    </location>
</feature>
<keyword evidence="7 8" id="KW-0472">Membrane</keyword>
<dbReference type="SUPFAM" id="SSF81345">
    <property type="entry name" value="ABC transporter involved in vitamin B12 uptake, BtuC"/>
    <property type="match status" value="1"/>
</dbReference>
<feature type="transmembrane region" description="Helical" evidence="8">
    <location>
        <begin position="67"/>
        <end position="90"/>
    </location>
</feature>
<keyword evidence="3" id="KW-0813">Transport</keyword>
<feature type="transmembrane region" description="Helical" evidence="8">
    <location>
        <begin position="41"/>
        <end position="61"/>
    </location>
</feature>
<keyword evidence="6 8" id="KW-1133">Transmembrane helix</keyword>
<comment type="similarity">
    <text evidence="2">Belongs to the binding-protein-dependent transport system permease family. FecCD subfamily.</text>
</comment>
<evidence type="ECO:0000256" key="1">
    <source>
        <dbReference type="ARBA" id="ARBA00004651"/>
    </source>
</evidence>
<dbReference type="PANTHER" id="PTHR30472:SF65">
    <property type="entry name" value="SIDEROPHORE TRANSPORT SYSTEM PERMEASE PROTEIN YFIZ-RELATED"/>
    <property type="match status" value="1"/>
</dbReference>
<evidence type="ECO:0000256" key="8">
    <source>
        <dbReference type="SAM" id="Phobius"/>
    </source>
</evidence>
<feature type="transmembrane region" description="Helical" evidence="8">
    <location>
        <begin position="286"/>
        <end position="304"/>
    </location>
</feature>
<evidence type="ECO:0000256" key="2">
    <source>
        <dbReference type="ARBA" id="ARBA00007935"/>
    </source>
</evidence>
<comment type="subcellular location">
    <subcellularLocation>
        <location evidence="1">Cell membrane</location>
        <topology evidence="1">Multi-pass membrane protein</topology>
    </subcellularLocation>
</comment>
<protein>
    <submittedName>
        <fullName evidence="9">Iron ABC transporter permease</fullName>
    </submittedName>
</protein>
<organism evidence="9 10">
    <name type="scientific">Paenibacillus gyeongsangnamensis</name>
    <dbReference type="NCBI Taxonomy" id="3388067"/>
    <lineage>
        <taxon>Bacteria</taxon>
        <taxon>Bacillati</taxon>
        <taxon>Bacillota</taxon>
        <taxon>Bacilli</taxon>
        <taxon>Bacillales</taxon>
        <taxon>Paenibacillaceae</taxon>
        <taxon>Paenibacillus</taxon>
    </lineage>
</organism>
<feature type="transmembrane region" description="Helical" evidence="8">
    <location>
        <begin position="258"/>
        <end position="280"/>
    </location>
</feature>